<comment type="caution">
    <text evidence="2">The sequence shown here is derived from an EMBL/GenBank/DDBJ whole genome shotgun (WGS) entry which is preliminary data.</text>
</comment>
<gene>
    <name evidence="2" type="ORF">EVJ58_g8609</name>
</gene>
<feature type="signal peptide" evidence="1">
    <location>
        <begin position="1"/>
        <end position="17"/>
    </location>
</feature>
<evidence type="ECO:0000313" key="3">
    <source>
        <dbReference type="Proteomes" id="UP000298390"/>
    </source>
</evidence>
<keyword evidence="1" id="KW-0732">Signal</keyword>
<name>A0A4Y9Y1U9_9APHY</name>
<dbReference type="Proteomes" id="UP000298390">
    <property type="component" value="Unassembled WGS sequence"/>
</dbReference>
<feature type="chain" id="PRO_5021461328" evidence="1">
    <location>
        <begin position="18"/>
        <end position="199"/>
    </location>
</feature>
<organism evidence="2 3">
    <name type="scientific">Rhodofomes roseus</name>
    <dbReference type="NCBI Taxonomy" id="34475"/>
    <lineage>
        <taxon>Eukaryota</taxon>
        <taxon>Fungi</taxon>
        <taxon>Dikarya</taxon>
        <taxon>Basidiomycota</taxon>
        <taxon>Agaricomycotina</taxon>
        <taxon>Agaricomycetes</taxon>
        <taxon>Polyporales</taxon>
        <taxon>Rhodofomes</taxon>
    </lineage>
</organism>
<proteinExistence type="predicted"/>
<evidence type="ECO:0000256" key="1">
    <source>
        <dbReference type="SAM" id="SignalP"/>
    </source>
</evidence>
<accession>A0A4Y9Y1U9</accession>
<evidence type="ECO:0000313" key="2">
    <source>
        <dbReference type="EMBL" id="TFY54859.1"/>
    </source>
</evidence>
<dbReference type="AlphaFoldDB" id="A0A4Y9Y1U9"/>
<protein>
    <submittedName>
        <fullName evidence="2">Uncharacterized protein</fullName>
    </submittedName>
</protein>
<reference evidence="2 3" key="1">
    <citation type="submission" date="2019-01" db="EMBL/GenBank/DDBJ databases">
        <title>Genome sequencing of the rare red list fungi Fomitopsis rosea.</title>
        <authorList>
            <person name="Buettner E."/>
            <person name="Kellner H."/>
        </authorList>
    </citation>
    <scope>NUCLEOTIDE SEQUENCE [LARGE SCALE GENOMIC DNA]</scope>
    <source>
        <strain evidence="2 3">DSM 105464</strain>
    </source>
</reference>
<dbReference type="EMBL" id="SEKV01000652">
    <property type="protein sequence ID" value="TFY54859.1"/>
    <property type="molecule type" value="Genomic_DNA"/>
</dbReference>
<sequence length="199" mass="20350">MFAPALLSLALAAGAFAVPAALSTRQSPCDGLGPGSSDSLAYEFILTVVDPSAGDGATGPSLALLQGPDSIWWLQETFQSTTEDFSSWNLQNGALIPNPSSNGVGLVGNDFSVPPASIVEFAVTTKGAGDGQAGKTPYCVATDSEGYATLAVNGNTQGFAMCYTPGDAAYVLVYEPSADNNGAYDFSTCTSQKVQLLKA</sequence>